<evidence type="ECO:0000256" key="1">
    <source>
        <dbReference type="SAM" id="MobiDB-lite"/>
    </source>
</evidence>
<dbReference type="AlphaFoldDB" id="A0AAV7XNG9"/>
<evidence type="ECO:0000313" key="2">
    <source>
        <dbReference type="EMBL" id="KAJ1526197.1"/>
    </source>
</evidence>
<feature type="region of interest" description="Disordered" evidence="1">
    <location>
        <begin position="1"/>
        <end position="45"/>
    </location>
</feature>
<feature type="region of interest" description="Disordered" evidence="1">
    <location>
        <begin position="843"/>
        <end position="970"/>
    </location>
</feature>
<feature type="compositionally biased region" description="Low complexity" evidence="1">
    <location>
        <begin position="736"/>
        <end position="745"/>
    </location>
</feature>
<dbReference type="Proteomes" id="UP001075354">
    <property type="component" value="Chromosome 7"/>
</dbReference>
<dbReference type="InterPro" id="IPR029063">
    <property type="entry name" value="SAM-dependent_MTases_sf"/>
</dbReference>
<proteinExistence type="predicted"/>
<evidence type="ECO:0008006" key="4">
    <source>
        <dbReference type="Google" id="ProtNLM"/>
    </source>
</evidence>
<feature type="region of interest" description="Disordered" evidence="1">
    <location>
        <begin position="601"/>
        <end position="776"/>
    </location>
</feature>
<feature type="compositionally biased region" description="Pro residues" evidence="1">
    <location>
        <begin position="746"/>
        <end position="776"/>
    </location>
</feature>
<name>A0AAV7XNG9_9NEOP</name>
<feature type="compositionally biased region" description="Basic and acidic residues" evidence="1">
    <location>
        <begin position="608"/>
        <end position="619"/>
    </location>
</feature>
<sequence>MGRAASAGDGAASPSAASPVSAVATSPGVARPAGGASPAPIGVPTGPGELVDLQFTLPSDRNWKNKNYFKLVEKQRALGATPMASARDVIIAGPGDRGLSPTPTHWQPLAKRPRRPGPQLSIASSLGSTASQEASLPPWTCADLAKAGLLLALPPRPVDFDDEAEMRRVFALAYDVFRYKKVLQQALEDCNFFGQFPQHAGEPARAWLLLFDLHKRRFRPREAVELHLPPPPGGSVPSRQALAGAGLADMDDDLWEVRVHLAAALARLRVRRRALRLSQLLPPHLQDGRIVNHEDALVTGWVNTFRSSKQQVCAGLERQGLRLVDDGLAGRALTVDAAREGAASVSQEDFRFDPVLPNVIVCHPEQRDDLAQAAIVRKCYLVLQDRAFCFGPAMLSKLLSDYDLTGCVAQTHIHSPRSTAYLATILADNVKVDTLLAFGAGPRKQQYKAYFRKLGVTNAEVFEERFLDAAAHDGGLLDNVVAVLATPPNSYSAVTDPVDLVCSRGGDLSMLHQLTEPQGGGSGGGGGAASTMLQEQAATLRLAMAKPQVQFVVYETHSVYSVENERLVRRLVREMNALARERHAEEQRRAAWLAALAAQADQGVPGMGEKRAKKDKDDAEQASSAKKKRRSGKGPKEQAHAAAPSTAATPAPGAATAAPGTPIPATDTGPAPADAPVEEAATAAAAAAAPPDAAAADTAEQGPPDGPQGAAAAADEPMVVDGAEGAPASDAPQGDAAAPTAKEPQPAAPTPTPTPTPVPEQPPPPPPTPAPAPPVVEVPACDLFEIGTLPDMCPHSDSCLTMSEDGCFLALVKRKEITRMDANYMIKMAEARGLFGCAPGVRRPTAAERARKKREREEAEARARGGPRRGRGGGGPLDVERLSAPTRASKARQHRIPPHPRRASNMSWESNDSHQGPDLQVSDEDCPRFQQHMQAARHTLGPALGSPVAPGSVVEGRRRDARRWWSETTR</sequence>
<dbReference type="PANTHER" id="PTHR14663">
    <property type="entry name" value="METHYLTRANSFERASE NSUN7-RELATED"/>
    <property type="match status" value="1"/>
</dbReference>
<feature type="region of interest" description="Disordered" evidence="1">
    <location>
        <begin position="93"/>
        <end position="126"/>
    </location>
</feature>
<feature type="compositionally biased region" description="Low complexity" evidence="1">
    <location>
        <begin position="641"/>
        <end position="717"/>
    </location>
</feature>
<gene>
    <name evidence="2" type="ORF">ONE63_009356</name>
</gene>
<comment type="caution">
    <text evidence="2">The sequence shown here is derived from an EMBL/GenBank/DDBJ whole genome shotgun (WGS) entry which is preliminary data.</text>
</comment>
<reference evidence="2" key="1">
    <citation type="submission" date="2022-12" db="EMBL/GenBank/DDBJ databases">
        <title>Chromosome-level genome assembly of the bean flower thrips Megalurothrips usitatus.</title>
        <authorList>
            <person name="Ma L."/>
            <person name="Liu Q."/>
            <person name="Li H."/>
            <person name="Cai W."/>
        </authorList>
    </citation>
    <scope>NUCLEOTIDE SEQUENCE</scope>
    <source>
        <strain evidence="2">Cailab_2022a</strain>
    </source>
</reference>
<protein>
    <recommendedName>
        <fullName evidence="4">Methyltransferase NSUN7</fullName>
    </recommendedName>
</protein>
<dbReference type="EMBL" id="JAPTSV010000007">
    <property type="protein sequence ID" value="KAJ1526197.1"/>
    <property type="molecule type" value="Genomic_DNA"/>
</dbReference>
<dbReference type="PANTHER" id="PTHR14663:SF2">
    <property type="entry name" value="METHYLTRANSFERASE NSUN7-RELATED"/>
    <property type="match status" value="1"/>
</dbReference>
<feature type="compositionally biased region" description="Polar residues" evidence="1">
    <location>
        <begin position="904"/>
        <end position="914"/>
    </location>
</feature>
<keyword evidence="3" id="KW-1185">Reference proteome</keyword>
<feature type="compositionally biased region" description="Basic and acidic residues" evidence="1">
    <location>
        <begin position="845"/>
        <end position="863"/>
    </location>
</feature>
<feature type="compositionally biased region" description="Basic and acidic residues" evidence="1">
    <location>
        <begin position="955"/>
        <end position="970"/>
    </location>
</feature>
<accession>A0AAV7XNG9</accession>
<organism evidence="2 3">
    <name type="scientific">Megalurothrips usitatus</name>
    <name type="common">bean blossom thrips</name>
    <dbReference type="NCBI Taxonomy" id="439358"/>
    <lineage>
        <taxon>Eukaryota</taxon>
        <taxon>Metazoa</taxon>
        <taxon>Ecdysozoa</taxon>
        <taxon>Arthropoda</taxon>
        <taxon>Hexapoda</taxon>
        <taxon>Insecta</taxon>
        <taxon>Pterygota</taxon>
        <taxon>Neoptera</taxon>
        <taxon>Paraneoptera</taxon>
        <taxon>Thysanoptera</taxon>
        <taxon>Terebrantia</taxon>
        <taxon>Thripoidea</taxon>
        <taxon>Thripidae</taxon>
        <taxon>Megalurothrips</taxon>
    </lineage>
</organism>
<evidence type="ECO:0000313" key="3">
    <source>
        <dbReference type="Proteomes" id="UP001075354"/>
    </source>
</evidence>
<feature type="compositionally biased region" description="Low complexity" evidence="1">
    <location>
        <begin position="1"/>
        <end position="30"/>
    </location>
</feature>
<feature type="compositionally biased region" description="Basic residues" evidence="1">
    <location>
        <begin position="889"/>
        <end position="902"/>
    </location>
</feature>
<dbReference type="Gene3D" id="3.40.50.150">
    <property type="entry name" value="Vaccinia Virus protein VP39"/>
    <property type="match status" value="1"/>
</dbReference>
<dbReference type="InterPro" id="IPR042620">
    <property type="entry name" value="NSUN7"/>
</dbReference>